<dbReference type="EMBL" id="JAHQIW010000816">
    <property type="protein sequence ID" value="KAJ1350226.1"/>
    <property type="molecule type" value="Genomic_DNA"/>
</dbReference>
<accession>A0AAD5MJH8</accession>
<organism evidence="1 2">
    <name type="scientific">Parelaphostrongylus tenuis</name>
    <name type="common">Meningeal worm</name>
    <dbReference type="NCBI Taxonomy" id="148309"/>
    <lineage>
        <taxon>Eukaryota</taxon>
        <taxon>Metazoa</taxon>
        <taxon>Ecdysozoa</taxon>
        <taxon>Nematoda</taxon>
        <taxon>Chromadorea</taxon>
        <taxon>Rhabditida</taxon>
        <taxon>Rhabditina</taxon>
        <taxon>Rhabditomorpha</taxon>
        <taxon>Strongyloidea</taxon>
        <taxon>Metastrongylidae</taxon>
        <taxon>Parelaphostrongylus</taxon>
    </lineage>
</organism>
<reference evidence="1" key="1">
    <citation type="submission" date="2021-06" db="EMBL/GenBank/DDBJ databases">
        <title>Parelaphostrongylus tenuis whole genome reference sequence.</title>
        <authorList>
            <person name="Garwood T.J."/>
            <person name="Larsen P.A."/>
            <person name="Fountain-Jones N.M."/>
            <person name="Garbe J.R."/>
            <person name="Macchietto M.G."/>
            <person name="Kania S.A."/>
            <person name="Gerhold R.W."/>
            <person name="Richards J.E."/>
            <person name="Wolf T.M."/>
        </authorList>
    </citation>
    <scope>NUCLEOTIDE SEQUENCE</scope>
    <source>
        <strain evidence="1">MNPRO001-30</strain>
        <tissue evidence="1">Meninges</tissue>
    </source>
</reference>
<dbReference type="Proteomes" id="UP001196413">
    <property type="component" value="Unassembled WGS sequence"/>
</dbReference>
<evidence type="ECO:0000313" key="1">
    <source>
        <dbReference type="EMBL" id="KAJ1350226.1"/>
    </source>
</evidence>
<comment type="caution">
    <text evidence="1">The sequence shown here is derived from an EMBL/GenBank/DDBJ whole genome shotgun (WGS) entry which is preliminary data.</text>
</comment>
<gene>
    <name evidence="1" type="ORF">KIN20_005965</name>
</gene>
<dbReference type="AlphaFoldDB" id="A0AAD5MJH8"/>
<protein>
    <submittedName>
        <fullName evidence="1">Uncharacterized protein</fullName>
    </submittedName>
</protein>
<evidence type="ECO:0000313" key="2">
    <source>
        <dbReference type="Proteomes" id="UP001196413"/>
    </source>
</evidence>
<sequence>MVLILGLSRVAEDLRGVLPLRYMYSEKIRDRKRPALNDNRHQAAIFLSGSFRLGRFFSGQVLLEQVLLEQVLARQVPSPQALSRKAAEHRLVMMMNLSYLDVKLAQ</sequence>
<proteinExistence type="predicted"/>
<name>A0AAD5MJH8_PARTN</name>
<keyword evidence="2" id="KW-1185">Reference proteome</keyword>